<evidence type="ECO:0000313" key="9">
    <source>
        <dbReference type="EMBL" id="KAG5667402.1"/>
    </source>
</evidence>
<dbReference type="InterPro" id="IPR012934">
    <property type="entry name" value="Znf_AD"/>
</dbReference>
<keyword evidence="3 5" id="KW-0863">Zinc-finger</keyword>
<feature type="binding site" evidence="6">
    <location>
        <position position="48"/>
    </location>
    <ligand>
        <name>Zn(2+)</name>
        <dbReference type="ChEBI" id="CHEBI:29105"/>
    </ligand>
</feature>
<comment type="caution">
    <text evidence="9">The sequence shown here is derived from an EMBL/GenBank/DDBJ whole genome shotgun (WGS) entry which is preliminary data.</text>
</comment>
<keyword evidence="4 6" id="KW-0862">Zinc</keyword>
<evidence type="ECO:0000256" key="6">
    <source>
        <dbReference type="PROSITE-ProRule" id="PRU01263"/>
    </source>
</evidence>
<dbReference type="PROSITE" id="PS51915">
    <property type="entry name" value="ZAD"/>
    <property type="match status" value="1"/>
</dbReference>
<dbReference type="PANTHER" id="PTHR24379:SF121">
    <property type="entry name" value="C2H2-TYPE DOMAIN-CONTAINING PROTEIN"/>
    <property type="match status" value="1"/>
</dbReference>
<evidence type="ECO:0000259" key="8">
    <source>
        <dbReference type="PROSITE" id="PS51915"/>
    </source>
</evidence>
<evidence type="ECO:0000259" key="7">
    <source>
        <dbReference type="PROSITE" id="PS50157"/>
    </source>
</evidence>
<dbReference type="InterPro" id="IPR013087">
    <property type="entry name" value="Znf_C2H2_type"/>
</dbReference>
<evidence type="ECO:0008006" key="11">
    <source>
        <dbReference type="Google" id="ProtNLM"/>
    </source>
</evidence>
<evidence type="ECO:0000256" key="3">
    <source>
        <dbReference type="ARBA" id="ARBA00022771"/>
    </source>
</evidence>
<evidence type="ECO:0000256" key="5">
    <source>
        <dbReference type="PROSITE-ProRule" id="PRU00042"/>
    </source>
</evidence>
<evidence type="ECO:0000256" key="1">
    <source>
        <dbReference type="ARBA" id="ARBA00022723"/>
    </source>
</evidence>
<keyword evidence="2" id="KW-0677">Repeat</keyword>
<evidence type="ECO:0000256" key="2">
    <source>
        <dbReference type="ARBA" id="ARBA00022737"/>
    </source>
</evidence>
<dbReference type="OrthoDB" id="7755329at2759"/>
<feature type="domain" description="C2H2-type" evidence="7">
    <location>
        <begin position="449"/>
        <end position="479"/>
    </location>
</feature>
<dbReference type="Proteomes" id="UP001107558">
    <property type="component" value="Chromosome 4"/>
</dbReference>
<feature type="domain" description="C2H2-type" evidence="7">
    <location>
        <begin position="480"/>
        <end position="503"/>
    </location>
</feature>
<dbReference type="GO" id="GO:0005634">
    <property type="term" value="C:nucleus"/>
    <property type="evidence" value="ECO:0007669"/>
    <property type="project" value="InterPro"/>
</dbReference>
<dbReference type="SMART" id="SM00355">
    <property type="entry name" value="ZnF_C2H2"/>
    <property type="match status" value="10"/>
</dbReference>
<dbReference type="EMBL" id="JADBJN010000004">
    <property type="protein sequence ID" value="KAG5667402.1"/>
    <property type="molecule type" value="Genomic_DNA"/>
</dbReference>
<keyword evidence="10" id="KW-1185">Reference proteome</keyword>
<accession>A0A9J6BCG8</accession>
<dbReference type="InterPro" id="IPR036236">
    <property type="entry name" value="Znf_C2H2_sf"/>
</dbReference>
<reference evidence="9" key="1">
    <citation type="submission" date="2021-03" db="EMBL/GenBank/DDBJ databases">
        <title>Chromosome level genome of the anhydrobiotic midge Polypedilum vanderplanki.</title>
        <authorList>
            <person name="Yoshida Y."/>
            <person name="Kikawada T."/>
            <person name="Gusev O."/>
        </authorList>
    </citation>
    <scope>NUCLEOTIDE SEQUENCE</scope>
    <source>
        <strain evidence="9">NIAS01</strain>
        <tissue evidence="9">Whole body or cell culture</tissue>
    </source>
</reference>
<evidence type="ECO:0000313" key="10">
    <source>
        <dbReference type="Proteomes" id="UP001107558"/>
    </source>
</evidence>
<dbReference type="SMART" id="SM00868">
    <property type="entry name" value="zf-AD"/>
    <property type="match status" value="1"/>
</dbReference>
<dbReference type="Gene3D" id="3.30.160.60">
    <property type="entry name" value="Classic Zinc Finger"/>
    <property type="match status" value="5"/>
</dbReference>
<organism evidence="9 10">
    <name type="scientific">Polypedilum vanderplanki</name>
    <name type="common">Sleeping chironomid midge</name>
    <dbReference type="NCBI Taxonomy" id="319348"/>
    <lineage>
        <taxon>Eukaryota</taxon>
        <taxon>Metazoa</taxon>
        <taxon>Ecdysozoa</taxon>
        <taxon>Arthropoda</taxon>
        <taxon>Hexapoda</taxon>
        <taxon>Insecta</taxon>
        <taxon>Pterygota</taxon>
        <taxon>Neoptera</taxon>
        <taxon>Endopterygota</taxon>
        <taxon>Diptera</taxon>
        <taxon>Nematocera</taxon>
        <taxon>Chironomoidea</taxon>
        <taxon>Chironomidae</taxon>
        <taxon>Chironominae</taxon>
        <taxon>Polypedilum</taxon>
        <taxon>Polypedilum</taxon>
    </lineage>
</organism>
<dbReference type="Gene3D" id="3.40.1800.20">
    <property type="match status" value="1"/>
</dbReference>
<proteinExistence type="predicted"/>
<feature type="binding site" evidence="6">
    <location>
        <position position="51"/>
    </location>
    <ligand>
        <name>Zn(2+)</name>
        <dbReference type="ChEBI" id="CHEBI:29105"/>
    </ligand>
</feature>
<protein>
    <recommendedName>
        <fullName evidence="11">Zinc finger protein</fullName>
    </recommendedName>
</protein>
<dbReference type="GO" id="GO:0008270">
    <property type="term" value="F:zinc ion binding"/>
    <property type="evidence" value="ECO:0007669"/>
    <property type="project" value="UniProtKB-UniRule"/>
</dbReference>
<evidence type="ECO:0000256" key="4">
    <source>
        <dbReference type="ARBA" id="ARBA00022833"/>
    </source>
</evidence>
<dbReference type="Pfam" id="PF00096">
    <property type="entry name" value="zf-C2H2"/>
    <property type="match status" value="2"/>
</dbReference>
<feature type="domain" description="C2H2-type" evidence="7">
    <location>
        <begin position="422"/>
        <end position="449"/>
    </location>
</feature>
<feature type="domain" description="C2H2-type" evidence="7">
    <location>
        <begin position="361"/>
        <end position="391"/>
    </location>
</feature>
<name>A0A9J6BCG8_POLVA</name>
<dbReference type="PROSITE" id="PS50157">
    <property type="entry name" value="ZINC_FINGER_C2H2_2"/>
    <property type="match status" value="4"/>
</dbReference>
<dbReference type="PROSITE" id="PS00028">
    <property type="entry name" value="ZINC_FINGER_C2H2_1"/>
    <property type="match status" value="4"/>
</dbReference>
<feature type="domain" description="ZAD" evidence="8">
    <location>
        <begin position="46"/>
        <end position="117"/>
    </location>
</feature>
<dbReference type="PANTHER" id="PTHR24379">
    <property type="entry name" value="KRAB AND ZINC FINGER DOMAIN-CONTAINING"/>
    <property type="match status" value="1"/>
</dbReference>
<feature type="binding site" evidence="6">
    <location>
        <position position="90"/>
    </location>
    <ligand>
        <name>Zn(2+)</name>
        <dbReference type="ChEBI" id="CHEBI:29105"/>
    </ligand>
</feature>
<feature type="binding site" evidence="6">
    <location>
        <position position="93"/>
    </location>
    <ligand>
        <name>Zn(2+)</name>
        <dbReference type="ChEBI" id="CHEBI:29105"/>
    </ligand>
</feature>
<keyword evidence="1 6" id="KW-0479">Metal-binding</keyword>
<sequence length="503" mass="59119">MSTSRNSRSNETKFLLNADFNLLNINIKAEPEDFKSEILQVTDENFYCRICFKIFQLHDNKNEIDNGIISTLRDLIQFGLKLSTGSQMMCDECSSLITSFYNFKNEVIDKQAKFAQLVLKNRHQSAIEIQKISNRTHEFDQLQCSEVFVKQEPNFDIPDFCNDENDSQDCTNDSDYKVTQKFLIKKRRRKKVDKDENIEAPKRAYVKRKDPEKCEECGKEVLNLINHKIKKHNYQHLFKCPSCDFTSFDKKELQIHAQNKHSKKLKSLEQDSSQVCPHCAKQVRFLDMHIANIHLGERHFFCDLCNFSSYRKQSMEHHILNNHLPKSVKCSQCNFITISLDRLKNHIKNQHEVRAPPTDQFICSAPECLKTFRKKIQLQFHVRRCHEKEMAFPCLSPGCSKSFFSKAEQQVHFQNSHGPKNVICDECGKAFSSVAMLKKHNTLHQEYRYPCTFPHCGLKYRNSAQLKNHVNRTHLNKRDHVCEFCRADFFLARDLERHIKTKH</sequence>
<dbReference type="SUPFAM" id="SSF57667">
    <property type="entry name" value="beta-beta-alpha zinc fingers"/>
    <property type="match status" value="3"/>
</dbReference>
<gene>
    <name evidence="9" type="ORF">PVAND_015383</name>
</gene>
<dbReference type="AlphaFoldDB" id="A0A9J6BCG8"/>